<dbReference type="Proteomes" id="UP001064489">
    <property type="component" value="Chromosome 6"/>
</dbReference>
<comment type="caution">
    <text evidence="2">The sequence shown here is derived from an EMBL/GenBank/DDBJ whole genome shotgun (WGS) entry which is preliminary data.</text>
</comment>
<evidence type="ECO:0000313" key="3">
    <source>
        <dbReference type="Proteomes" id="UP001064489"/>
    </source>
</evidence>
<feature type="compositionally biased region" description="Basic and acidic residues" evidence="1">
    <location>
        <begin position="93"/>
        <end position="102"/>
    </location>
</feature>
<feature type="compositionally biased region" description="Polar residues" evidence="1">
    <location>
        <begin position="80"/>
        <end position="92"/>
    </location>
</feature>
<organism evidence="2 3">
    <name type="scientific">Acer negundo</name>
    <name type="common">Box elder</name>
    <dbReference type="NCBI Taxonomy" id="4023"/>
    <lineage>
        <taxon>Eukaryota</taxon>
        <taxon>Viridiplantae</taxon>
        <taxon>Streptophyta</taxon>
        <taxon>Embryophyta</taxon>
        <taxon>Tracheophyta</taxon>
        <taxon>Spermatophyta</taxon>
        <taxon>Magnoliopsida</taxon>
        <taxon>eudicotyledons</taxon>
        <taxon>Gunneridae</taxon>
        <taxon>Pentapetalae</taxon>
        <taxon>rosids</taxon>
        <taxon>malvids</taxon>
        <taxon>Sapindales</taxon>
        <taxon>Sapindaceae</taxon>
        <taxon>Hippocastanoideae</taxon>
        <taxon>Acereae</taxon>
        <taxon>Acer</taxon>
    </lineage>
</organism>
<reference evidence="2" key="1">
    <citation type="journal article" date="2022" name="Plant J.">
        <title>Strategies of tolerance reflected in two North American maple genomes.</title>
        <authorList>
            <person name="McEvoy S.L."/>
            <person name="Sezen U.U."/>
            <person name="Trouern-Trend A."/>
            <person name="McMahon S.M."/>
            <person name="Schaberg P.G."/>
            <person name="Yang J."/>
            <person name="Wegrzyn J.L."/>
            <person name="Swenson N.G."/>
        </authorList>
    </citation>
    <scope>NUCLEOTIDE SEQUENCE</scope>
    <source>
        <strain evidence="2">91603</strain>
    </source>
</reference>
<feature type="region of interest" description="Disordered" evidence="1">
    <location>
        <begin position="59"/>
        <end position="113"/>
    </location>
</feature>
<dbReference type="EMBL" id="JAJSOW010000004">
    <property type="protein sequence ID" value="KAI9192772.1"/>
    <property type="molecule type" value="Genomic_DNA"/>
</dbReference>
<evidence type="ECO:0000256" key="1">
    <source>
        <dbReference type="SAM" id="MobiDB-lite"/>
    </source>
</evidence>
<name>A0AAD5JC13_ACENE</name>
<sequence>MLVYRERLQVLSLSLSATPVQDRGGVSSGPLEAEASINDEGIFLSNLLHQIMPFISQLSSAQQNNTSSEQANTSDHRMAQDSSTHAESSNVETSRRHSDSDPKPPNSKRQKTE</sequence>
<protein>
    <submittedName>
        <fullName evidence="2">Uncharacterized protein</fullName>
    </submittedName>
</protein>
<gene>
    <name evidence="2" type="ORF">LWI28_027623</name>
</gene>
<feature type="compositionally biased region" description="Polar residues" evidence="1">
    <location>
        <begin position="59"/>
        <end position="73"/>
    </location>
</feature>
<keyword evidence="3" id="KW-1185">Reference proteome</keyword>
<dbReference type="AlphaFoldDB" id="A0AAD5JC13"/>
<proteinExistence type="predicted"/>
<accession>A0AAD5JC13</accession>
<evidence type="ECO:0000313" key="2">
    <source>
        <dbReference type="EMBL" id="KAI9192772.1"/>
    </source>
</evidence>
<reference evidence="2" key="2">
    <citation type="submission" date="2023-02" db="EMBL/GenBank/DDBJ databases">
        <authorList>
            <person name="Swenson N.G."/>
            <person name="Wegrzyn J.L."/>
            <person name="Mcevoy S.L."/>
        </authorList>
    </citation>
    <scope>NUCLEOTIDE SEQUENCE</scope>
    <source>
        <strain evidence="2">91603</strain>
        <tissue evidence="2">Leaf</tissue>
    </source>
</reference>